<reference evidence="10 11" key="1">
    <citation type="submission" date="2010-12" db="EMBL/GenBank/DDBJ databases">
        <authorList>
            <person name="Muzny D."/>
            <person name="Qin X."/>
            <person name="Deng J."/>
            <person name="Jiang H."/>
            <person name="Liu Y."/>
            <person name="Qu J."/>
            <person name="Song X.-Z."/>
            <person name="Zhang L."/>
            <person name="Thornton R."/>
            <person name="Coyle M."/>
            <person name="Francisco L."/>
            <person name="Jackson L."/>
            <person name="Javaid M."/>
            <person name="Korchina V."/>
            <person name="Kovar C."/>
            <person name="Mata R."/>
            <person name="Mathew T."/>
            <person name="Ngo R."/>
            <person name="Nguyen L."/>
            <person name="Nguyen N."/>
            <person name="Okwuonu G."/>
            <person name="Ongeri F."/>
            <person name="Pham C."/>
            <person name="Simmons D."/>
            <person name="Wilczek-Boney K."/>
            <person name="Hale W."/>
            <person name="Jakkamsetti A."/>
            <person name="Pham P."/>
            <person name="Ruth R."/>
            <person name="San Lucas F."/>
            <person name="Warren J."/>
            <person name="Zhang J."/>
            <person name="Zhao Z."/>
            <person name="Zhou C."/>
            <person name="Zhu D."/>
            <person name="Lee S."/>
            <person name="Bess C."/>
            <person name="Blankenburg K."/>
            <person name="Forbes L."/>
            <person name="Fu Q."/>
            <person name="Gubbala S."/>
            <person name="Hirani K."/>
            <person name="Jayaseelan J.C."/>
            <person name="Lara F."/>
            <person name="Munidasa M."/>
            <person name="Palculict T."/>
            <person name="Patil S."/>
            <person name="Pu L.-L."/>
            <person name="Saada N."/>
            <person name="Tang L."/>
            <person name="Weissenberger G."/>
            <person name="Zhu Y."/>
            <person name="Hemphill L."/>
            <person name="Shang Y."/>
            <person name="Youmans B."/>
            <person name="Ayvaz T."/>
            <person name="Ross M."/>
            <person name="Santibanez J."/>
            <person name="Aqrawi P."/>
            <person name="Gross S."/>
            <person name="Joshi V."/>
            <person name="Fowler G."/>
            <person name="Nazareth L."/>
            <person name="Reid J."/>
            <person name="Worley K."/>
            <person name="Petrosino J."/>
            <person name="Highlander S."/>
            <person name="Gibbs R."/>
        </authorList>
    </citation>
    <scope>NUCLEOTIDE SEQUENCE [LARGE SCALE GENOMIC DNA]</scope>
    <source>
        <strain evidence="10 11">ATCC 23263</strain>
    </source>
</reference>
<dbReference type="GO" id="GO:0016020">
    <property type="term" value="C:membrane"/>
    <property type="evidence" value="ECO:0007669"/>
    <property type="project" value="TreeGrafter"/>
</dbReference>
<organism evidence="10 11">
    <name type="scientific">Pseudoramibacter alactolyticus ATCC 23263</name>
    <dbReference type="NCBI Taxonomy" id="887929"/>
    <lineage>
        <taxon>Bacteria</taxon>
        <taxon>Bacillati</taxon>
        <taxon>Bacillota</taxon>
        <taxon>Clostridia</taxon>
        <taxon>Eubacteriales</taxon>
        <taxon>Eubacteriaceae</taxon>
        <taxon>Pseudoramibacter</taxon>
    </lineage>
</organism>
<comment type="subcellular location">
    <subcellularLocation>
        <location evidence="4 6">Cytoplasm</location>
    </subcellularLocation>
</comment>
<dbReference type="InterPro" id="IPR036787">
    <property type="entry name" value="T_IF-3_N_sf"/>
</dbReference>
<dbReference type="RefSeq" id="WP_006598006.1">
    <property type="nucleotide sequence ID" value="NZ_GL622359.1"/>
</dbReference>
<dbReference type="SUPFAM" id="SSF55200">
    <property type="entry name" value="Translation initiation factor IF3, C-terminal domain"/>
    <property type="match status" value="1"/>
</dbReference>
<dbReference type="SUPFAM" id="SSF54364">
    <property type="entry name" value="Translation initiation factor IF3, N-terminal domain"/>
    <property type="match status" value="1"/>
</dbReference>
<dbReference type="GO" id="GO:0032790">
    <property type="term" value="P:ribosome disassembly"/>
    <property type="evidence" value="ECO:0007669"/>
    <property type="project" value="TreeGrafter"/>
</dbReference>
<dbReference type="InterPro" id="IPR001288">
    <property type="entry name" value="Translation_initiation_fac_3"/>
</dbReference>
<feature type="domain" description="Translation initiation factor 3 N-terminal" evidence="9">
    <location>
        <begin position="30"/>
        <end position="99"/>
    </location>
</feature>
<feature type="region of interest" description="Disordered" evidence="7">
    <location>
        <begin position="181"/>
        <end position="205"/>
    </location>
</feature>
<evidence type="ECO:0000256" key="7">
    <source>
        <dbReference type="SAM" id="MobiDB-lite"/>
    </source>
</evidence>
<comment type="subunit">
    <text evidence="4 6">Monomer.</text>
</comment>
<dbReference type="PROSITE" id="PS00938">
    <property type="entry name" value="IF3"/>
    <property type="match status" value="1"/>
</dbReference>
<dbReference type="Pfam" id="PF00707">
    <property type="entry name" value="IF3_C"/>
    <property type="match status" value="1"/>
</dbReference>
<feature type="compositionally biased region" description="Basic residues" evidence="7">
    <location>
        <begin position="191"/>
        <end position="205"/>
    </location>
</feature>
<evidence type="ECO:0000259" key="8">
    <source>
        <dbReference type="Pfam" id="PF00707"/>
    </source>
</evidence>
<dbReference type="InterPro" id="IPR019813">
    <property type="entry name" value="Translation_initiation_fac3_CS"/>
</dbReference>
<evidence type="ECO:0000259" key="9">
    <source>
        <dbReference type="Pfam" id="PF05198"/>
    </source>
</evidence>
<dbReference type="InterPro" id="IPR036788">
    <property type="entry name" value="T_IF-3_C_sf"/>
</dbReference>
<dbReference type="InterPro" id="IPR019815">
    <property type="entry name" value="Translation_initiation_fac_3_C"/>
</dbReference>
<dbReference type="FunFam" id="3.10.20.80:FF:000001">
    <property type="entry name" value="Translation initiation factor IF-3"/>
    <property type="match status" value="1"/>
</dbReference>
<dbReference type="InterPro" id="IPR019814">
    <property type="entry name" value="Translation_initiation_fac_3_N"/>
</dbReference>
<dbReference type="PANTHER" id="PTHR10938">
    <property type="entry name" value="TRANSLATION INITIATION FACTOR IF-3"/>
    <property type="match status" value="1"/>
</dbReference>
<comment type="caution">
    <text evidence="10">The sequence shown here is derived from an EMBL/GenBank/DDBJ whole genome shotgun (WGS) entry which is preliminary data.</text>
</comment>
<dbReference type="Gene3D" id="3.30.110.10">
    <property type="entry name" value="Translation initiation factor 3 (IF-3), C-terminal domain"/>
    <property type="match status" value="1"/>
</dbReference>
<dbReference type="STRING" id="887929.HMP0721_0585"/>
<evidence type="ECO:0000256" key="5">
    <source>
        <dbReference type="NCBIfam" id="TIGR00168"/>
    </source>
</evidence>
<evidence type="ECO:0000256" key="3">
    <source>
        <dbReference type="ARBA" id="ARBA00022917"/>
    </source>
</evidence>
<dbReference type="eggNOG" id="COG0290">
    <property type="taxonomic scope" value="Bacteria"/>
</dbReference>
<name>E6MF02_9FIRM</name>
<proteinExistence type="inferred from homology"/>
<keyword evidence="4" id="KW-0963">Cytoplasm</keyword>
<dbReference type="OrthoDB" id="9806014at2"/>
<evidence type="ECO:0000256" key="2">
    <source>
        <dbReference type="ARBA" id="ARBA00022540"/>
    </source>
</evidence>
<accession>E6MF02</accession>
<dbReference type="Pfam" id="PF05198">
    <property type="entry name" value="IF3_N"/>
    <property type="match status" value="1"/>
</dbReference>
<evidence type="ECO:0000313" key="11">
    <source>
        <dbReference type="Proteomes" id="UP000004754"/>
    </source>
</evidence>
<comment type="function">
    <text evidence="4 6">IF-3 binds to the 30S ribosomal subunit and shifts the equilibrium between 70S ribosomes and their 50S and 30S subunits in favor of the free subunits, thus enhancing the availability of 30S subunits on which protein synthesis initiation begins.</text>
</comment>
<dbReference type="EMBL" id="AEQN01000010">
    <property type="protein sequence ID" value="EFV02352.1"/>
    <property type="molecule type" value="Genomic_DNA"/>
</dbReference>
<sequence>MQVICFTCFFYLCNGRCITIAKRKDMQHEINERIRDREVRVVGPNGDMLGVMAPRDAQKIADENDLDLVKVSPHAKPPVCKILDYGKFRYEEERRLKEAKKKQKAVSIKEIRMSVRVEEHDIQVKAKNAEKFLMQGHRVKLTIRFRGREMAYTNQGKQVLLDFAKRLEEVGTVEKNPKLEGRNMSIFLTPKGHKDKSKKKQGKEE</sequence>
<evidence type="ECO:0000256" key="4">
    <source>
        <dbReference type="HAMAP-Rule" id="MF_00080"/>
    </source>
</evidence>
<comment type="similarity">
    <text evidence="1 4 6">Belongs to the IF-3 family.</text>
</comment>
<dbReference type="Gene3D" id="3.10.20.80">
    <property type="entry name" value="Translation initiation factor 3 (IF-3), N-terminal domain"/>
    <property type="match status" value="1"/>
</dbReference>
<gene>
    <name evidence="4 10" type="primary">infC</name>
    <name evidence="10" type="ORF">HMP0721_0585</name>
</gene>
<protein>
    <recommendedName>
        <fullName evidence="4 5">Translation initiation factor IF-3</fullName>
    </recommendedName>
</protein>
<evidence type="ECO:0000256" key="6">
    <source>
        <dbReference type="RuleBase" id="RU000646"/>
    </source>
</evidence>
<keyword evidence="3 4" id="KW-0648">Protein biosynthesis</keyword>
<dbReference type="HAMAP" id="MF_00080">
    <property type="entry name" value="IF_3"/>
    <property type="match status" value="1"/>
</dbReference>
<dbReference type="GO" id="GO:0003743">
    <property type="term" value="F:translation initiation factor activity"/>
    <property type="evidence" value="ECO:0007669"/>
    <property type="project" value="UniProtKB-UniRule"/>
</dbReference>
<dbReference type="NCBIfam" id="TIGR00168">
    <property type="entry name" value="infC"/>
    <property type="match status" value="1"/>
</dbReference>
<dbReference type="HOGENOM" id="CLU_054919_3_2_9"/>
<evidence type="ECO:0000313" key="10">
    <source>
        <dbReference type="EMBL" id="EFV02352.1"/>
    </source>
</evidence>
<dbReference type="AlphaFoldDB" id="E6MF02"/>
<dbReference type="Proteomes" id="UP000004754">
    <property type="component" value="Unassembled WGS sequence"/>
</dbReference>
<keyword evidence="11" id="KW-1185">Reference proteome</keyword>
<evidence type="ECO:0000256" key="1">
    <source>
        <dbReference type="ARBA" id="ARBA00005439"/>
    </source>
</evidence>
<keyword evidence="2 4" id="KW-0396">Initiation factor</keyword>
<feature type="domain" description="Translation initiation factor 3 C-terminal" evidence="8">
    <location>
        <begin position="106"/>
        <end position="191"/>
    </location>
</feature>
<dbReference type="GO" id="GO:0043022">
    <property type="term" value="F:ribosome binding"/>
    <property type="evidence" value="ECO:0007669"/>
    <property type="project" value="UniProtKB-ARBA"/>
</dbReference>
<dbReference type="FunFam" id="3.30.110.10:FF:000001">
    <property type="entry name" value="Translation initiation factor IF-3"/>
    <property type="match status" value="1"/>
</dbReference>
<dbReference type="PANTHER" id="PTHR10938:SF0">
    <property type="entry name" value="TRANSLATION INITIATION FACTOR IF-3, MITOCHONDRIAL"/>
    <property type="match status" value="1"/>
</dbReference>
<dbReference type="GO" id="GO:0005829">
    <property type="term" value="C:cytosol"/>
    <property type="evidence" value="ECO:0007669"/>
    <property type="project" value="TreeGrafter"/>
</dbReference>